<organism evidence="4 5">
    <name type="scientific">Arenivirga flava</name>
    <dbReference type="NCBI Taxonomy" id="1930060"/>
    <lineage>
        <taxon>Bacteria</taxon>
        <taxon>Bacillati</taxon>
        <taxon>Actinomycetota</taxon>
        <taxon>Actinomycetes</taxon>
        <taxon>Micrococcales</taxon>
        <taxon>Microbacteriaceae</taxon>
        <taxon>Arenivirga</taxon>
    </lineage>
</organism>
<keyword evidence="3" id="KW-0028">Amino-acid biosynthesis</keyword>
<evidence type="ECO:0000256" key="1">
    <source>
        <dbReference type="ARBA" id="ARBA00023235"/>
    </source>
</evidence>
<dbReference type="InterPro" id="IPR005251">
    <property type="entry name" value="IF-M1Pi"/>
</dbReference>
<dbReference type="Gene3D" id="3.40.50.10470">
    <property type="entry name" value="Translation initiation factor eif-2b, domain 2"/>
    <property type="match status" value="1"/>
</dbReference>
<gene>
    <name evidence="3 4" type="primary">mtnA</name>
    <name evidence="4" type="ORF">GCM10025874_05200</name>
</gene>
<feature type="binding site" evidence="3">
    <location>
        <begin position="42"/>
        <end position="44"/>
    </location>
    <ligand>
        <name>substrate</name>
    </ligand>
</feature>
<evidence type="ECO:0000256" key="2">
    <source>
        <dbReference type="ARBA" id="ARBA00052401"/>
    </source>
</evidence>
<comment type="pathway">
    <text evidence="3">Amino-acid biosynthesis; L-methionine biosynthesis via salvage pathway; L-methionine from S-methyl-5-thio-alpha-D-ribose 1-phosphate: step 1/6.</text>
</comment>
<dbReference type="HAMAP" id="MF_01678">
    <property type="entry name" value="Salvage_MtnA"/>
    <property type="match status" value="1"/>
</dbReference>
<dbReference type="SUPFAM" id="SSF100950">
    <property type="entry name" value="NagB/RpiA/CoA transferase-like"/>
    <property type="match status" value="1"/>
</dbReference>
<dbReference type="NCBIfam" id="TIGR00524">
    <property type="entry name" value="eIF-2B_rel"/>
    <property type="match status" value="1"/>
</dbReference>
<reference evidence="4 5" key="1">
    <citation type="journal article" date="2014" name="Int. J. Syst. Evol. Microbiol.">
        <title>Complete genome sequence of Corynebacterium casei LMG S-19264T (=DSM 44701T), isolated from a smear-ripened cheese.</title>
        <authorList>
            <consortium name="US DOE Joint Genome Institute (JGI-PGF)"/>
            <person name="Walter F."/>
            <person name="Albersmeier A."/>
            <person name="Kalinowski J."/>
            <person name="Ruckert C."/>
        </authorList>
    </citation>
    <scope>NUCLEOTIDE SEQUENCE [LARGE SCALE GENOMIC DNA]</scope>
    <source>
        <strain evidence="4 5">NBRC 112289</strain>
    </source>
</reference>
<protein>
    <recommendedName>
        <fullName evidence="3">Methylthioribose-1-phosphate isomerase</fullName>
        <shortName evidence="3">M1Pi</shortName>
        <shortName evidence="3">MTR-1-P isomerase</shortName>
        <ecNumber evidence="3">5.3.1.23</ecNumber>
    </recommendedName>
    <alternativeName>
        <fullName evidence="3">S-methyl-5-thioribose-1-phosphate isomerase</fullName>
    </alternativeName>
</protein>
<dbReference type="InterPro" id="IPR042529">
    <property type="entry name" value="IF_2B-like_C"/>
</dbReference>
<dbReference type="InterPro" id="IPR037171">
    <property type="entry name" value="NagB/RpiA_transferase-like"/>
</dbReference>
<comment type="similarity">
    <text evidence="3">Belongs to the EIF-2B alpha/beta/delta subunits family. MtnA subfamily.</text>
</comment>
<comment type="caution">
    <text evidence="4">The sequence shown here is derived from an EMBL/GenBank/DDBJ whole genome shotgun (WGS) entry which is preliminary data.</text>
</comment>
<feature type="binding site" evidence="3">
    <location>
        <position position="76"/>
    </location>
    <ligand>
        <name>substrate</name>
    </ligand>
</feature>
<dbReference type="Proteomes" id="UP001157160">
    <property type="component" value="Unassembled WGS sequence"/>
</dbReference>
<dbReference type="FunFam" id="3.40.50.10470:FF:000006">
    <property type="entry name" value="Methylthioribose-1-phosphate isomerase"/>
    <property type="match status" value="1"/>
</dbReference>
<feature type="active site" description="Proton donor" evidence="3">
    <location>
        <position position="215"/>
    </location>
</feature>
<feature type="binding site" evidence="3">
    <location>
        <position position="174"/>
    </location>
    <ligand>
        <name>substrate</name>
    </ligand>
</feature>
<evidence type="ECO:0000313" key="5">
    <source>
        <dbReference type="Proteomes" id="UP001157160"/>
    </source>
</evidence>
<accession>A0AA37UH73</accession>
<name>A0AA37UH73_9MICO</name>
<dbReference type="NCBIfam" id="NF004326">
    <property type="entry name" value="PRK05720.1"/>
    <property type="match status" value="1"/>
</dbReference>
<comment type="catalytic activity">
    <reaction evidence="2 3">
        <text>5-(methylsulfanyl)-alpha-D-ribose 1-phosphate = 5-(methylsulfanyl)-D-ribulose 1-phosphate</text>
        <dbReference type="Rhea" id="RHEA:19989"/>
        <dbReference type="ChEBI" id="CHEBI:58533"/>
        <dbReference type="ChEBI" id="CHEBI:58548"/>
        <dbReference type="EC" id="5.3.1.23"/>
    </reaction>
</comment>
<keyword evidence="5" id="KW-1185">Reference proteome</keyword>
<feature type="site" description="Transition state stabilizer" evidence="3">
    <location>
        <position position="135"/>
    </location>
</feature>
<dbReference type="NCBIfam" id="TIGR00512">
    <property type="entry name" value="salvage_mtnA"/>
    <property type="match status" value="1"/>
</dbReference>
<dbReference type="EMBL" id="BSUL01000001">
    <property type="protein sequence ID" value="GMA27267.1"/>
    <property type="molecule type" value="Genomic_DNA"/>
</dbReference>
<dbReference type="InterPro" id="IPR011559">
    <property type="entry name" value="Initiation_fac_2B_a/b/d"/>
</dbReference>
<evidence type="ECO:0000256" key="3">
    <source>
        <dbReference type="HAMAP-Rule" id="MF_01678"/>
    </source>
</evidence>
<dbReference type="PANTHER" id="PTHR43475">
    <property type="entry name" value="METHYLTHIORIBOSE-1-PHOSPHATE ISOMERASE"/>
    <property type="match status" value="1"/>
</dbReference>
<keyword evidence="1 3" id="KW-0413">Isomerase</keyword>
<dbReference type="PANTHER" id="PTHR43475:SF1">
    <property type="entry name" value="METHYLTHIORIBOSE-1-PHOSPHATE ISOMERASE"/>
    <property type="match status" value="1"/>
</dbReference>
<sequence length="318" mass="32359">MSSGLVEAIAVIDQRLLPGELVVRRLETVEAVVDAIATLAVRGANVIGSAGGLGLALGIRQGLDANTTAEQLIAARPTAVNLAVAVNLVLAAHDAGEDPLERALALLAEDTEQTRLIGEFGRAELAGVTTVLTHCNTGRLATTGWGTALGVVYAKQAAGEEIHVIATETRPLRQGARLTAWELHASGVDVALIPDSAAASALAQGRVGAVIVGADRIAANGDTANKIGTRALAVAAHHEGVPFYVAATLNAVDLGTVSGDAIEIEERGAGEMLEGIPVPIPVWNPAFDVTPAHLIAGIITEAGVLKPPFDASLKGAIA</sequence>
<dbReference type="Gene3D" id="1.20.120.420">
    <property type="entry name" value="translation initiation factor eif-2b, domain 1"/>
    <property type="match status" value="1"/>
</dbReference>
<feature type="binding site" evidence="3">
    <location>
        <begin position="225"/>
        <end position="226"/>
    </location>
    <ligand>
        <name>substrate</name>
    </ligand>
</feature>
<keyword evidence="3" id="KW-0486">Methionine biosynthesis</keyword>
<dbReference type="EC" id="5.3.1.23" evidence="3"/>
<dbReference type="InterPro" id="IPR000649">
    <property type="entry name" value="IF-2B-related"/>
</dbReference>
<evidence type="ECO:0000313" key="4">
    <source>
        <dbReference type="EMBL" id="GMA27267.1"/>
    </source>
</evidence>
<dbReference type="InterPro" id="IPR027363">
    <property type="entry name" value="M1Pi_N"/>
</dbReference>
<dbReference type="GO" id="GO:0046523">
    <property type="term" value="F:S-methyl-5-thioribose-1-phosphate isomerase activity"/>
    <property type="evidence" value="ECO:0007669"/>
    <property type="project" value="UniProtKB-UniRule"/>
</dbReference>
<proteinExistence type="inferred from homology"/>
<dbReference type="AlphaFoldDB" id="A0AA37UH73"/>
<dbReference type="GO" id="GO:0019509">
    <property type="term" value="P:L-methionine salvage from methylthioadenosine"/>
    <property type="evidence" value="ECO:0007669"/>
    <property type="project" value="UniProtKB-UniRule"/>
</dbReference>
<dbReference type="Pfam" id="PF01008">
    <property type="entry name" value="IF-2B"/>
    <property type="match status" value="1"/>
</dbReference>
<comment type="function">
    <text evidence="3">Catalyzes the interconversion of methylthioribose-1-phosphate (MTR-1-P) into methylthioribulose-1-phosphate (MTRu-1-P).</text>
</comment>